<dbReference type="EMBL" id="LHXN01000001">
    <property type="protein sequence ID" value="KXA93644.1"/>
    <property type="molecule type" value="Genomic_DNA"/>
</dbReference>
<evidence type="ECO:0000313" key="2">
    <source>
        <dbReference type="Proteomes" id="UP000070373"/>
    </source>
</evidence>
<comment type="caution">
    <text evidence="1">The sequence shown here is derived from an EMBL/GenBank/DDBJ whole genome shotgun (WGS) entry which is preliminary data.</text>
</comment>
<dbReference type="Proteomes" id="UP000070373">
    <property type="component" value="Unassembled WGS sequence"/>
</dbReference>
<organism evidence="1 2">
    <name type="scientific">candidate division MSBL1 archaeon SCGC-AAA259E17</name>
    <dbReference type="NCBI Taxonomy" id="1698263"/>
    <lineage>
        <taxon>Archaea</taxon>
        <taxon>Methanobacteriati</taxon>
        <taxon>Methanobacteriota</taxon>
        <taxon>candidate division MSBL1</taxon>
    </lineage>
</organism>
<evidence type="ECO:0000313" key="1">
    <source>
        <dbReference type="EMBL" id="KXA93644.1"/>
    </source>
</evidence>
<protein>
    <submittedName>
        <fullName evidence="1">Uncharacterized protein</fullName>
    </submittedName>
</protein>
<gene>
    <name evidence="1" type="ORF">AKJ64_00260</name>
</gene>
<accession>A0A133UHD9</accession>
<name>A0A133UHD9_9EURY</name>
<keyword evidence="2" id="KW-1185">Reference proteome</keyword>
<dbReference type="AlphaFoldDB" id="A0A133UHD9"/>
<sequence>MKKTVILVPLVPLGPKGAGLDSWVTYNLYRLGVPEEKLKEESTLVKDAGNSLSDVLAHGRKVHLNGNIGREVRDER</sequence>
<proteinExistence type="predicted"/>
<reference evidence="1 2" key="1">
    <citation type="journal article" date="2016" name="Sci. Rep.">
        <title>Metabolic traits of an uncultured archaeal lineage -MSBL1- from brine pools of the Red Sea.</title>
        <authorList>
            <person name="Mwirichia R."/>
            <person name="Alam I."/>
            <person name="Rashid M."/>
            <person name="Vinu M."/>
            <person name="Ba-Alawi W."/>
            <person name="Anthony Kamau A."/>
            <person name="Kamanda Ngugi D."/>
            <person name="Goker M."/>
            <person name="Klenk H.P."/>
            <person name="Bajic V."/>
            <person name="Stingl U."/>
        </authorList>
    </citation>
    <scope>NUCLEOTIDE SEQUENCE [LARGE SCALE GENOMIC DNA]</scope>
    <source>
        <strain evidence="1">SCGC-AAA259E17</strain>
    </source>
</reference>